<feature type="transmembrane region" description="Helical" evidence="6">
    <location>
        <begin position="402"/>
        <end position="426"/>
    </location>
</feature>
<dbReference type="Pfam" id="PF01554">
    <property type="entry name" value="MatE"/>
    <property type="match status" value="2"/>
</dbReference>
<reference evidence="7" key="1">
    <citation type="submission" date="2020-06" db="EMBL/GenBank/DDBJ databases">
        <authorList>
            <person name="Li T."/>
            <person name="Hu X."/>
            <person name="Zhang T."/>
            <person name="Song X."/>
            <person name="Zhang H."/>
            <person name="Dai N."/>
            <person name="Sheng W."/>
            <person name="Hou X."/>
            <person name="Wei L."/>
        </authorList>
    </citation>
    <scope>NUCLEOTIDE SEQUENCE</scope>
    <source>
        <strain evidence="7">KEN1</strain>
        <tissue evidence="7">Leaf</tissue>
    </source>
</reference>
<dbReference type="AlphaFoldDB" id="A0AAW2Y961"/>
<sequence length="481" mass="52491">MQEDSGRELTDREAATWNTKLPDLVQELKKVGYIAAPMVTVSVLQYLLQVVSVIMVGHLGKLTLSSVAIATSLTNVTGFSLLSGLVGGLETLCGQAYGAKQYDKLGIYTYSAIFSLALVCIPLCVLWLFMEKLLVLMRQDPLIALEAQKYSLWLIPALFGAAISKPLVRYLQTQSLILPMLASSFVVLCCHVLTSWALIYMLHMGSTGAAVATCISNWLYVLLLVLYIKFSASCKYTRLVFSFDAFCAMRQFFRLALPSAVMVCLKWWSLEVLVLLSGLLPNPELETSVLSICLTISTLHFTISYGLGAAASTRVSNELGAGNPHKARTAVFAVMFLSITELIITSIVLFSCRHILGRAYSNEKQVVNYVAVMTPLICASTVTDSLQAAISGVARGSGWQHIGAYVNLGAFYLVGIPVAVVLGFVVHLKAKGFWIGIVIGSILQSAILSVITGFTDWQKQVHFLASYYLLMKGVKEYISIL</sequence>
<feature type="transmembrane region" description="Helical" evidence="6">
    <location>
        <begin position="180"/>
        <end position="202"/>
    </location>
</feature>
<evidence type="ECO:0000256" key="6">
    <source>
        <dbReference type="RuleBase" id="RU004914"/>
    </source>
</evidence>
<evidence type="ECO:0000256" key="1">
    <source>
        <dbReference type="ARBA" id="ARBA00004141"/>
    </source>
</evidence>
<evidence type="ECO:0000256" key="4">
    <source>
        <dbReference type="ARBA" id="ARBA00022989"/>
    </source>
</evidence>
<comment type="similarity">
    <text evidence="2 6">Belongs to the multi antimicrobial extrusion (MATE) (TC 2.A.66.1) family.</text>
</comment>
<feature type="transmembrane region" description="Helical" evidence="6">
    <location>
        <begin position="107"/>
        <end position="130"/>
    </location>
</feature>
<protein>
    <recommendedName>
        <fullName evidence="6">Protein DETOXIFICATION</fullName>
    </recommendedName>
    <alternativeName>
        <fullName evidence="6">Multidrug and toxic compound extrusion protein</fullName>
    </alternativeName>
</protein>
<evidence type="ECO:0000256" key="5">
    <source>
        <dbReference type="ARBA" id="ARBA00023136"/>
    </source>
</evidence>
<name>A0AAW2Y961_9LAMI</name>
<evidence type="ECO:0000256" key="3">
    <source>
        <dbReference type="ARBA" id="ARBA00022692"/>
    </source>
</evidence>
<dbReference type="CDD" id="cd13132">
    <property type="entry name" value="MATE_eukaryotic"/>
    <property type="match status" value="1"/>
</dbReference>
<feature type="transmembrane region" description="Helical" evidence="6">
    <location>
        <begin position="370"/>
        <end position="390"/>
    </location>
</feature>
<feature type="transmembrane region" description="Helical" evidence="6">
    <location>
        <begin position="31"/>
        <end position="56"/>
    </location>
</feature>
<gene>
    <name evidence="7" type="ORF">Slati_0085300</name>
</gene>
<proteinExistence type="inferred from homology"/>
<dbReference type="GO" id="GO:0042910">
    <property type="term" value="F:xenobiotic transmembrane transporter activity"/>
    <property type="evidence" value="ECO:0007669"/>
    <property type="project" value="InterPro"/>
</dbReference>
<dbReference type="EMBL" id="JACGWN010000001">
    <property type="protein sequence ID" value="KAL0461977.1"/>
    <property type="molecule type" value="Genomic_DNA"/>
</dbReference>
<dbReference type="InterPro" id="IPR045069">
    <property type="entry name" value="MATE_euk"/>
</dbReference>
<dbReference type="GO" id="GO:0016020">
    <property type="term" value="C:membrane"/>
    <property type="evidence" value="ECO:0007669"/>
    <property type="project" value="UniProtKB-SubCell"/>
</dbReference>
<dbReference type="InterPro" id="IPR002528">
    <property type="entry name" value="MATE_fam"/>
</dbReference>
<feature type="transmembrane region" description="Helical" evidence="6">
    <location>
        <begin position="208"/>
        <end position="230"/>
    </location>
</feature>
<dbReference type="NCBIfam" id="TIGR00797">
    <property type="entry name" value="matE"/>
    <property type="match status" value="1"/>
</dbReference>
<comment type="caution">
    <text evidence="7">The sequence shown here is derived from an EMBL/GenBank/DDBJ whole genome shotgun (WGS) entry which is preliminary data.</text>
</comment>
<keyword evidence="5 6" id="KW-0472">Membrane</keyword>
<dbReference type="GO" id="GO:0015297">
    <property type="term" value="F:antiporter activity"/>
    <property type="evidence" value="ECO:0007669"/>
    <property type="project" value="InterPro"/>
</dbReference>
<feature type="transmembrane region" description="Helical" evidence="6">
    <location>
        <begin position="251"/>
        <end position="269"/>
    </location>
</feature>
<evidence type="ECO:0000256" key="2">
    <source>
        <dbReference type="ARBA" id="ARBA00010199"/>
    </source>
</evidence>
<feature type="transmembrane region" description="Helical" evidence="6">
    <location>
        <begin position="432"/>
        <end position="454"/>
    </location>
</feature>
<dbReference type="GO" id="GO:1990961">
    <property type="term" value="P:xenobiotic detoxification by transmembrane export across the plasma membrane"/>
    <property type="evidence" value="ECO:0007669"/>
    <property type="project" value="InterPro"/>
</dbReference>
<comment type="subcellular location">
    <subcellularLocation>
        <location evidence="1">Membrane</location>
        <topology evidence="1">Multi-pass membrane protein</topology>
    </subcellularLocation>
</comment>
<dbReference type="PANTHER" id="PTHR11206">
    <property type="entry name" value="MULTIDRUG RESISTANCE PROTEIN"/>
    <property type="match status" value="1"/>
</dbReference>
<evidence type="ECO:0000313" key="7">
    <source>
        <dbReference type="EMBL" id="KAL0461977.1"/>
    </source>
</evidence>
<feature type="transmembrane region" description="Helical" evidence="6">
    <location>
        <begin position="329"/>
        <end position="350"/>
    </location>
</feature>
<keyword evidence="3 6" id="KW-0812">Transmembrane</keyword>
<accession>A0AAW2Y961</accession>
<organism evidence="7">
    <name type="scientific">Sesamum latifolium</name>
    <dbReference type="NCBI Taxonomy" id="2727402"/>
    <lineage>
        <taxon>Eukaryota</taxon>
        <taxon>Viridiplantae</taxon>
        <taxon>Streptophyta</taxon>
        <taxon>Embryophyta</taxon>
        <taxon>Tracheophyta</taxon>
        <taxon>Spermatophyta</taxon>
        <taxon>Magnoliopsida</taxon>
        <taxon>eudicotyledons</taxon>
        <taxon>Gunneridae</taxon>
        <taxon>Pentapetalae</taxon>
        <taxon>asterids</taxon>
        <taxon>lamiids</taxon>
        <taxon>Lamiales</taxon>
        <taxon>Pedaliaceae</taxon>
        <taxon>Sesamum</taxon>
    </lineage>
</organism>
<reference evidence="7" key="2">
    <citation type="journal article" date="2024" name="Plant">
        <title>Genomic evolution and insights into agronomic trait innovations of Sesamum species.</title>
        <authorList>
            <person name="Miao H."/>
            <person name="Wang L."/>
            <person name="Qu L."/>
            <person name="Liu H."/>
            <person name="Sun Y."/>
            <person name="Le M."/>
            <person name="Wang Q."/>
            <person name="Wei S."/>
            <person name="Zheng Y."/>
            <person name="Lin W."/>
            <person name="Duan Y."/>
            <person name="Cao H."/>
            <person name="Xiong S."/>
            <person name="Wang X."/>
            <person name="Wei L."/>
            <person name="Li C."/>
            <person name="Ma Q."/>
            <person name="Ju M."/>
            <person name="Zhao R."/>
            <person name="Li G."/>
            <person name="Mu C."/>
            <person name="Tian Q."/>
            <person name="Mei H."/>
            <person name="Zhang T."/>
            <person name="Gao T."/>
            <person name="Zhang H."/>
        </authorList>
    </citation>
    <scope>NUCLEOTIDE SEQUENCE</scope>
    <source>
        <strain evidence="7">KEN1</strain>
    </source>
</reference>
<feature type="transmembrane region" description="Helical" evidence="6">
    <location>
        <begin position="62"/>
        <end position="86"/>
    </location>
</feature>
<keyword evidence="4 6" id="KW-1133">Transmembrane helix</keyword>